<dbReference type="AlphaFoldDB" id="A0A098S1I2"/>
<accession>A0A098S1I2</accession>
<evidence type="ECO:0000313" key="1">
    <source>
        <dbReference type="EMBL" id="KGE85980.1"/>
    </source>
</evidence>
<evidence type="ECO:0008006" key="3">
    <source>
        <dbReference type="Google" id="ProtNLM"/>
    </source>
</evidence>
<dbReference type="NCBIfam" id="TIGR03519">
    <property type="entry name" value="T9SS_PorP_fam"/>
    <property type="match status" value="1"/>
</dbReference>
<organism evidence="1 2">
    <name type="scientific">Phaeodactylibacter xiamenensis</name>
    <dbReference type="NCBI Taxonomy" id="1524460"/>
    <lineage>
        <taxon>Bacteria</taxon>
        <taxon>Pseudomonadati</taxon>
        <taxon>Bacteroidota</taxon>
        <taxon>Saprospiria</taxon>
        <taxon>Saprospirales</taxon>
        <taxon>Haliscomenobacteraceae</taxon>
        <taxon>Phaeodactylibacter</taxon>
    </lineage>
</organism>
<dbReference type="Pfam" id="PF11751">
    <property type="entry name" value="PorP_SprF"/>
    <property type="match status" value="1"/>
</dbReference>
<dbReference type="InterPro" id="IPR019861">
    <property type="entry name" value="PorP/SprF_Bacteroidetes"/>
</dbReference>
<reference evidence="1 2" key="1">
    <citation type="journal article" date="2014" name="Int. J. Syst. Evol. Microbiol.">
        <title>Phaeodactylibacter xiamenensis gen. nov., sp. nov., a member of the family Saprospiraceae isolated from the marine alga Phaeodactylum tricornutum.</title>
        <authorList>
            <person name="Chen Z.Jr."/>
            <person name="Lei X."/>
            <person name="Lai Q."/>
            <person name="Li Y."/>
            <person name="Zhang B."/>
            <person name="Zhang J."/>
            <person name="Zhang H."/>
            <person name="Yang L."/>
            <person name="Zheng W."/>
            <person name="Tian Y."/>
            <person name="Yu Z."/>
            <person name="Xu H.Jr."/>
            <person name="Zheng T."/>
        </authorList>
    </citation>
    <scope>NUCLEOTIDE SEQUENCE [LARGE SCALE GENOMIC DNA]</scope>
    <source>
        <strain evidence="1 2">KD52</strain>
    </source>
</reference>
<dbReference type="STRING" id="1524460.IX84_25630"/>
<dbReference type="EMBL" id="JPOS01000083">
    <property type="protein sequence ID" value="KGE85980.1"/>
    <property type="molecule type" value="Genomic_DNA"/>
</dbReference>
<name>A0A098S1I2_9BACT</name>
<sequence>MPHNRPIFKIMARKTTLLLPFLLLGGVLLAQDLHFSQFHNAPQQINPALAGAYRPDHRFGSNYRSQWQSVPVAYETIAAGYSRKVRLPKLRNHLFGAGAHFLYDQAGDGQLSWVQVGLSLAYHLQLSEEQTLSAGIQGRFGQRTLQPGAFQFGDQFTDNFFDPTTPSAEVLPRTAAGYSSLGAGVNYRYADTRSRTEINAGLGSAHLNQPSLSFLENEAVPLPILVNLHVTGVVELNETWDLAAYLLGQRQGSYREIVGLAGGRYHLNELTGLPLAVQLSGGYRLSDAAIVLLEVFYRDWRLGLSYDINTSPFRQATNGRGGTELSLQYFITEVKPPKAFKACPVF</sequence>
<dbReference type="Proteomes" id="UP000029736">
    <property type="component" value="Unassembled WGS sequence"/>
</dbReference>
<keyword evidence="2" id="KW-1185">Reference proteome</keyword>
<evidence type="ECO:0000313" key="2">
    <source>
        <dbReference type="Proteomes" id="UP000029736"/>
    </source>
</evidence>
<comment type="caution">
    <text evidence="1">The sequence shown here is derived from an EMBL/GenBank/DDBJ whole genome shotgun (WGS) entry which is preliminary data.</text>
</comment>
<proteinExistence type="predicted"/>
<protein>
    <recommendedName>
        <fullName evidence="3">Type IX secretion system membrane protein PorP/SprF</fullName>
    </recommendedName>
</protein>
<gene>
    <name evidence="1" type="ORF">IX84_25630</name>
</gene>